<dbReference type="Proteomes" id="UP000238322">
    <property type="component" value="Unassembled WGS sequence"/>
</dbReference>
<evidence type="ECO:0000313" key="2">
    <source>
        <dbReference type="EMBL" id="PQO34577.1"/>
    </source>
</evidence>
<keyword evidence="1" id="KW-1133">Transmembrane helix</keyword>
<keyword evidence="1" id="KW-0472">Membrane</keyword>
<reference evidence="2 3" key="1">
    <citation type="submission" date="2018-02" db="EMBL/GenBank/DDBJ databases">
        <title>Comparative genomes isolates from brazilian mangrove.</title>
        <authorList>
            <person name="Araujo J.E."/>
            <person name="Taketani R.G."/>
            <person name="Silva M.C.P."/>
            <person name="Loureco M.V."/>
            <person name="Andreote F.D."/>
        </authorList>
    </citation>
    <scope>NUCLEOTIDE SEQUENCE [LARGE SCALE GENOMIC DNA]</scope>
    <source>
        <strain evidence="2 3">Hex-1 MGV</strain>
    </source>
</reference>
<organism evidence="2 3">
    <name type="scientific">Blastopirellula marina</name>
    <dbReference type="NCBI Taxonomy" id="124"/>
    <lineage>
        <taxon>Bacteria</taxon>
        <taxon>Pseudomonadati</taxon>
        <taxon>Planctomycetota</taxon>
        <taxon>Planctomycetia</taxon>
        <taxon>Pirellulales</taxon>
        <taxon>Pirellulaceae</taxon>
        <taxon>Blastopirellula</taxon>
    </lineage>
</organism>
<evidence type="ECO:0000256" key="1">
    <source>
        <dbReference type="SAM" id="Phobius"/>
    </source>
</evidence>
<accession>A0A2S8FQZ9</accession>
<proteinExistence type="predicted"/>
<protein>
    <submittedName>
        <fullName evidence="2">Uncharacterized protein</fullName>
    </submittedName>
</protein>
<keyword evidence="1" id="KW-0812">Transmembrane</keyword>
<gene>
    <name evidence="2" type="ORF">C5Y83_13775</name>
</gene>
<sequence length="67" mass="7363">MGPMLIILGGGIAVGLAIPFARRDDWLGWFSLAVVAIVSVIFWSMFLLGIIRQLLTAWRNEDSGSKD</sequence>
<dbReference type="AlphaFoldDB" id="A0A2S8FQZ9"/>
<feature type="transmembrane region" description="Helical" evidence="1">
    <location>
        <begin position="27"/>
        <end position="51"/>
    </location>
</feature>
<evidence type="ECO:0000313" key="3">
    <source>
        <dbReference type="Proteomes" id="UP000238322"/>
    </source>
</evidence>
<dbReference type="EMBL" id="PUHY01000010">
    <property type="protein sequence ID" value="PQO34577.1"/>
    <property type="molecule type" value="Genomic_DNA"/>
</dbReference>
<name>A0A2S8FQZ9_9BACT</name>
<comment type="caution">
    <text evidence="2">The sequence shown here is derived from an EMBL/GenBank/DDBJ whole genome shotgun (WGS) entry which is preliminary data.</text>
</comment>